<evidence type="ECO:0000256" key="1">
    <source>
        <dbReference type="ARBA" id="ARBA00022441"/>
    </source>
</evidence>
<evidence type="ECO:0000313" key="5">
    <source>
        <dbReference type="Proteomes" id="UP000245754"/>
    </source>
</evidence>
<keyword evidence="2" id="KW-0677">Repeat</keyword>
<sequence length="645" mass="64757">MRSLYPASLPASHRTFFLLLALLFTCLLSACNDDDAPQPPAGLTYGMTSAIYQVGTAIVANRPTASGGAIDRYAVSPALPAGLSLDAATGVISGTPTAASASTVYTVMAQNAAGTATARVQIEVRGAAAAPAALTYRETTVTYTVGAAIPANAPTSSGGPITTYAIAPALPAGLTLDAQTGIISGTPTAAAPATTYTVTGTNVAGTVTVTLRITVQLAVAAPASLSYATANALYVTTEPITPNTPVSTGGPIASFTVSPALPAGLSLNANTGAITGTPAARQPSATYTIVGSNAAGSAQAQLQIGVTARGSFSTATPPAPMPLPVHYFAATRLPNGIVLVTGGFSAGGITNSAWLYDPNANAWSPAASMTTPRNGHTATLLSDGRVLVAGGQIATSTETATAEIFDPLANTWTPVASMSETRENHTATLLGNGKVLVAGGFDLSGAHTFRAGMELFDPVTATWTQMTHPLSTPRGQHAAALLPDGNVLMVGGVNSSGFVTSAERVAIDDSGTTVQPAPISGNVTMGTVLNDGTILATSDRSNNAYRYDPATATWTASTMLATRAIPTITTLADGRVLVAGGTISGGVRTNTTEIYNPDTNTWTAGASMTDGRGAAQAVVLADGSVLIMGGFSGSGEVSSVERYTP</sequence>
<evidence type="ECO:0000313" key="4">
    <source>
        <dbReference type="EMBL" id="PWK37813.1"/>
    </source>
</evidence>
<organism evidence="4 5">
    <name type="scientific">Cupriavidus plantarum</name>
    <dbReference type="NCBI Taxonomy" id="942865"/>
    <lineage>
        <taxon>Bacteria</taxon>
        <taxon>Pseudomonadati</taxon>
        <taxon>Pseudomonadota</taxon>
        <taxon>Betaproteobacteria</taxon>
        <taxon>Burkholderiales</taxon>
        <taxon>Burkholderiaceae</taxon>
        <taxon>Cupriavidus</taxon>
    </lineage>
</organism>
<proteinExistence type="predicted"/>
<evidence type="ECO:0000256" key="2">
    <source>
        <dbReference type="ARBA" id="ARBA00022737"/>
    </source>
</evidence>
<dbReference type="InterPro" id="IPR006652">
    <property type="entry name" value="Kelch_1"/>
</dbReference>
<dbReference type="PANTHER" id="PTHR45632">
    <property type="entry name" value="LD33804P"/>
    <property type="match status" value="1"/>
</dbReference>
<dbReference type="GO" id="GO:0016020">
    <property type="term" value="C:membrane"/>
    <property type="evidence" value="ECO:0007669"/>
    <property type="project" value="InterPro"/>
</dbReference>
<dbReference type="Gene3D" id="2.60.40.10">
    <property type="entry name" value="Immunoglobulins"/>
    <property type="match status" value="3"/>
</dbReference>
<dbReference type="Proteomes" id="UP000245754">
    <property type="component" value="Unassembled WGS sequence"/>
</dbReference>
<dbReference type="Pfam" id="PF01344">
    <property type="entry name" value="Kelch_1"/>
    <property type="match status" value="1"/>
</dbReference>
<dbReference type="Pfam" id="PF05345">
    <property type="entry name" value="He_PIG"/>
    <property type="match status" value="3"/>
</dbReference>
<gene>
    <name evidence="4" type="ORF">C7419_1011699</name>
</gene>
<dbReference type="InterPro" id="IPR013783">
    <property type="entry name" value="Ig-like_fold"/>
</dbReference>
<dbReference type="SMART" id="SM00612">
    <property type="entry name" value="Kelch"/>
    <property type="match status" value="4"/>
</dbReference>
<dbReference type="AlphaFoldDB" id="A0A316F2P9"/>
<dbReference type="Pfam" id="PF24681">
    <property type="entry name" value="Kelch_KLHDC2_KLHL20_DRC7"/>
    <property type="match status" value="1"/>
</dbReference>
<keyword evidence="5" id="KW-1185">Reference proteome</keyword>
<comment type="caution">
    <text evidence="4">The sequence shown here is derived from an EMBL/GenBank/DDBJ whole genome shotgun (WGS) entry which is preliminary data.</text>
</comment>
<protein>
    <submittedName>
        <fullName evidence="4">Galactose oxidase-like protein</fullName>
    </submittedName>
</protein>
<name>A0A316F2P9_9BURK</name>
<dbReference type="EMBL" id="QGGT01000001">
    <property type="protein sequence ID" value="PWK37813.1"/>
    <property type="molecule type" value="Genomic_DNA"/>
</dbReference>
<dbReference type="SUPFAM" id="SSF49313">
    <property type="entry name" value="Cadherin-like"/>
    <property type="match status" value="3"/>
</dbReference>
<accession>A0A316F2P9</accession>
<dbReference type="InterPro" id="IPR015919">
    <property type="entry name" value="Cadherin-like_sf"/>
</dbReference>
<dbReference type="GO" id="GO:0005509">
    <property type="term" value="F:calcium ion binding"/>
    <property type="evidence" value="ECO:0007669"/>
    <property type="project" value="InterPro"/>
</dbReference>
<dbReference type="InterPro" id="IPR015915">
    <property type="entry name" value="Kelch-typ_b-propeller"/>
</dbReference>
<dbReference type="SUPFAM" id="SSF117281">
    <property type="entry name" value="Kelch motif"/>
    <property type="match status" value="2"/>
</dbReference>
<reference evidence="4 5" key="1">
    <citation type="submission" date="2018-05" db="EMBL/GenBank/DDBJ databases">
        <title>Genomic Encyclopedia of Type Strains, Phase IV (KMG-V): Genome sequencing to study the core and pangenomes of soil and plant-associated prokaryotes.</title>
        <authorList>
            <person name="Whitman W."/>
        </authorList>
    </citation>
    <scope>NUCLEOTIDE SEQUENCE [LARGE SCALE GENOMIC DNA]</scope>
    <source>
        <strain evidence="4 5">SLV-132</strain>
    </source>
</reference>
<dbReference type="PROSITE" id="PS51257">
    <property type="entry name" value="PROKAR_LIPOPROTEIN"/>
    <property type="match status" value="1"/>
</dbReference>
<dbReference type="PANTHER" id="PTHR45632:SF3">
    <property type="entry name" value="KELCH-LIKE PROTEIN 32"/>
    <property type="match status" value="1"/>
</dbReference>
<feature type="chain" id="PRO_5016367064" evidence="3">
    <location>
        <begin position="31"/>
        <end position="645"/>
    </location>
</feature>
<keyword evidence="1" id="KW-0880">Kelch repeat</keyword>
<evidence type="ECO:0000256" key="3">
    <source>
        <dbReference type="SAM" id="SignalP"/>
    </source>
</evidence>
<feature type="signal peptide" evidence="3">
    <location>
        <begin position="1"/>
        <end position="30"/>
    </location>
</feature>
<dbReference type="Gene3D" id="2.120.10.80">
    <property type="entry name" value="Kelch-type beta propeller"/>
    <property type="match status" value="3"/>
</dbReference>
<keyword evidence="3" id="KW-0732">Signal</keyword>
<dbReference type="RefSeq" id="WP_109581485.1">
    <property type="nucleotide sequence ID" value="NZ_QGGT01000001.1"/>
</dbReference>